<sequence>MSTGPQSVSDEDLGRVMGICRFLNLFFTEEQMLAIIGVIEAGANPAALVEWLKKVDEAKTEEITISVSRKER</sequence>
<dbReference type="AlphaFoldDB" id="A0AAN8FSN9"/>
<evidence type="ECO:0000313" key="2">
    <source>
        <dbReference type="Proteomes" id="UP001331761"/>
    </source>
</evidence>
<dbReference type="EMBL" id="WIXE01001161">
    <property type="protein sequence ID" value="KAK5985941.1"/>
    <property type="molecule type" value="Genomic_DNA"/>
</dbReference>
<proteinExistence type="predicted"/>
<evidence type="ECO:0000313" key="1">
    <source>
        <dbReference type="EMBL" id="KAK5985941.1"/>
    </source>
</evidence>
<reference evidence="1 2" key="1">
    <citation type="submission" date="2019-10" db="EMBL/GenBank/DDBJ databases">
        <title>Assembly and Annotation for the nematode Trichostrongylus colubriformis.</title>
        <authorList>
            <person name="Martin J."/>
        </authorList>
    </citation>
    <scope>NUCLEOTIDE SEQUENCE [LARGE SCALE GENOMIC DNA]</scope>
    <source>
        <strain evidence="1">G859</strain>
        <tissue evidence="1">Whole worm</tissue>
    </source>
</reference>
<accession>A0AAN8FSN9</accession>
<comment type="caution">
    <text evidence="1">The sequence shown here is derived from an EMBL/GenBank/DDBJ whole genome shotgun (WGS) entry which is preliminary data.</text>
</comment>
<protein>
    <submittedName>
        <fullName evidence="1">Uncharacterized protein</fullName>
    </submittedName>
</protein>
<keyword evidence="2" id="KW-1185">Reference proteome</keyword>
<dbReference type="Proteomes" id="UP001331761">
    <property type="component" value="Unassembled WGS sequence"/>
</dbReference>
<gene>
    <name evidence="1" type="ORF">GCK32_002446</name>
</gene>
<organism evidence="1 2">
    <name type="scientific">Trichostrongylus colubriformis</name>
    <name type="common">Black scour worm</name>
    <dbReference type="NCBI Taxonomy" id="6319"/>
    <lineage>
        <taxon>Eukaryota</taxon>
        <taxon>Metazoa</taxon>
        <taxon>Ecdysozoa</taxon>
        <taxon>Nematoda</taxon>
        <taxon>Chromadorea</taxon>
        <taxon>Rhabditida</taxon>
        <taxon>Rhabditina</taxon>
        <taxon>Rhabditomorpha</taxon>
        <taxon>Strongyloidea</taxon>
        <taxon>Trichostrongylidae</taxon>
        <taxon>Trichostrongylus</taxon>
    </lineage>
</organism>
<name>A0AAN8FSN9_TRICO</name>